<feature type="compositionally biased region" description="Basic and acidic residues" evidence="5">
    <location>
        <begin position="1458"/>
        <end position="1493"/>
    </location>
</feature>
<feature type="region of interest" description="Disordered" evidence="5">
    <location>
        <begin position="727"/>
        <end position="1030"/>
    </location>
</feature>
<evidence type="ECO:0000256" key="3">
    <source>
        <dbReference type="ARBA" id="ARBA00023054"/>
    </source>
</evidence>
<feature type="coiled-coil region" evidence="4">
    <location>
        <begin position="1637"/>
        <end position="1685"/>
    </location>
</feature>
<evidence type="ECO:0000256" key="1">
    <source>
        <dbReference type="ARBA" id="ARBA00004555"/>
    </source>
</evidence>
<feature type="region of interest" description="Disordered" evidence="5">
    <location>
        <begin position="1045"/>
        <end position="1066"/>
    </location>
</feature>
<feature type="compositionally biased region" description="Low complexity" evidence="5">
    <location>
        <begin position="1001"/>
        <end position="1012"/>
    </location>
</feature>
<feature type="region of interest" description="Disordered" evidence="5">
    <location>
        <begin position="571"/>
        <end position="595"/>
    </location>
</feature>
<protein>
    <recommendedName>
        <fullName evidence="6">TATA element modulatory factor 1 TATA binding domain-containing protein</fullName>
    </recommendedName>
</protein>
<feature type="compositionally biased region" description="Basic and acidic residues" evidence="5">
    <location>
        <begin position="667"/>
        <end position="678"/>
    </location>
</feature>
<feature type="domain" description="TATA element modulatory factor 1 TATA binding" evidence="6">
    <location>
        <begin position="1636"/>
        <end position="1738"/>
    </location>
</feature>
<dbReference type="PANTHER" id="PTHR14187">
    <property type="entry name" value="ALPHA KINASE/ELONGATION FACTOR 2 KINASE"/>
    <property type="match status" value="1"/>
</dbReference>
<feature type="compositionally biased region" description="Polar residues" evidence="5">
    <location>
        <begin position="679"/>
        <end position="688"/>
    </location>
</feature>
<feature type="coiled-coil region" evidence="4">
    <location>
        <begin position="1200"/>
        <end position="1262"/>
    </location>
</feature>
<proteinExistence type="predicted"/>
<dbReference type="InterPro" id="IPR022091">
    <property type="entry name" value="TMF_TATA-bd"/>
</dbReference>
<dbReference type="EMBL" id="JAIFTL010000034">
    <property type="protein sequence ID" value="KAG9325688.1"/>
    <property type="molecule type" value="Genomic_DNA"/>
</dbReference>
<feature type="compositionally biased region" description="Low complexity" evidence="5">
    <location>
        <begin position="734"/>
        <end position="751"/>
    </location>
</feature>
<name>A0A9P8CYJ1_MORAP</name>
<feature type="compositionally biased region" description="Acidic residues" evidence="5">
    <location>
        <begin position="827"/>
        <end position="839"/>
    </location>
</feature>
<comment type="caution">
    <text evidence="7">The sequence shown here is derived from an EMBL/GenBank/DDBJ whole genome shotgun (WGS) entry which is preliminary data.</text>
</comment>
<feature type="compositionally biased region" description="Low complexity" evidence="5">
    <location>
        <begin position="637"/>
        <end position="648"/>
    </location>
</feature>
<evidence type="ECO:0000256" key="2">
    <source>
        <dbReference type="ARBA" id="ARBA00023034"/>
    </source>
</evidence>
<keyword evidence="3 4" id="KW-0175">Coiled coil</keyword>
<feature type="compositionally biased region" description="Basic and acidic residues" evidence="5">
    <location>
        <begin position="796"/>
        <end position="813"/>
    </location>
</feature>
<gene>
    <name evidence="7" type="ORF">KVV02_006191</name>
</gene>
<feature type="region of interest" description="Disordered" evidence="5">
    <location>
        <begin position="1448"/>
        <end position="1494"/>
    </location>
</feature>
<feature type="compositionally biased region" description="Polar residues" evidence="5">
    <location>
        <begin position="1013"/>
        <end position="1027"/>
    </location>
</feature>
<dbReference type="SUPFAM" id="SSF53067">
    <property type="entry name" value="Actin-like ATPase domain"/>
    <property type="match status" value="2"/>
</dbReference>
<dbReference type="CDD" id="cd10229">
    <property type="entry name" value="ASKHA_NBD_HSP70_HSPA12"/>
    <property type="match status" value="1"/>
</dbReference>
<dbReference type="GO" id="GO:0005794">
    <property type="term" value="C:Golgi apparatus"/>
    <property type="evidence" value="ECO:0007669"/>
    <property type="project" value="UniProtKB-SubCell"/>
</dbReference>
<evidence type="ECO:0000259" key="6">
    <source>
        <dbReference type="Pfam" id="PF12325"/>
    </source>
</evidence>
<sequence length="1751" mass="192029">MQQQAFNPKDYPIVMAIDFGTTFSGCAYAYAQDDKEVIDITSWPRQSIQYPKTPTLNLYRKDDPEHKLVAWGWKAKLETLKPTARHHTLLYQYKLHLDEHMQNSPLEVDITVLDAISHYLDAFHEYVVGEIMRGFARNFQRDHFRYCLTVPAMWSDRAKNVMRQAAVKAKLIKETDHPDRLMLISEPEAAALYCERKCDQFDLGHGDRFMICDAGGGTVDLIVFEIAVTSAGRRLSEVTKGHGASCGSVFLDRHMRRLLEQKFGHHAANFPASIIPNLVDTFADVIKPQFDGIEDQFLQLPANRCFEDLEDPEAIGIDDGYLVLTAAELKESVFEPVVKDVLSLIQEQLTQAKNCSAIFLVGGFGSSNYLYSRVKAQFSSQVGLISIPPRPELAVVRGAVCVGLNPRVVTSRIARRCYGISSDQPFEKGKDPLAKRKFEVNGVWCIDRFSPYVKRGQKLNVDESISREFSFTKYSEAPEDYNIALYAADTDGDPPRYTTDVGVSKLADIPIPCPHAPSSRLGSMVKVKVNMNFGLNEIKAEAVVGDKVYSTILQFDATVPTMSSFFGAPGTGSGTGAKGSPSSSSGTTGGGGGWGSFLKQGLSTIESKLDMVLDMQVPIPGGASGTLTSLSPHATVLPSSLSGSGSPSNTPPKKMAPPHIPGVDARASTDSRGEESNKRGSSSTTPSSARGKDGAQEMGTVDPAQKGMVKDDDLVTVDAITSMITTSPGIKRMSTPPTSAASTAAAAAAAANRERLEQRMRGIFKKPAESVTSTPTSPSPSVTASPSSSARPSSVLEREDKLQDQSVSDAKEDKEEEEEEKKKEEAEKEEQDVAEEEDEVVAKKSPAPGPLNDAQEELEHEEGEEQVKVEPVSEKSTSAATEDEGVIKSTVPEDQDHSVVNAETHTTDLKTTAPLDETIQPKDDSEQLEESNAQTIKEDDGAAISKSNAGDDNDLLKGEEEPSATAPDQDDNIGTAEKKPDTADPTTEEVVSAKAALSNDTQITTSSTIPSTEHSYTPTSTEQTTSKGPAVAVAAAEIADTALEVENKVRKTGPGSNNEAATLDDNPLKRVVEQREEQLLKVMQEQSSLLERLRDLEDAKAAEDALQVVKIAGLEKIIETQKKELEVARGGNLASQPKSIQKTLEEQRGLLEEKDEQIRGLLAEGETLSKKEFKHLTAIKTLRMKNIEAEKIQMDTQKKLDKATTAHTDAQAMVAKLTEEIKQLNDTVRSLHDTTQRQNKQHVQMESELAQLREEKSSLKMGLDRAWQELADARKASAELSSQTQAAALEQEMKMNEELQAELDTLKAQHAAIETTLRQEIQELRVSLSNREEEAGRKEDELWMEIRNLQQRLEANENDSYELQEALDEARRPLLRQIEVLQNQHGTANRNWDKIEKSLTRRVTEAEEDVAKAQDRERAARDKLDEMKSQKLALEARLETLRKADTQLRSDVSASKRTLSEKEEEARRAQAELSKERISRERAIEEAREDSERRCRRQQLAEVEKLKQQIQQLQQQQQQQRPVDDPLLAHPTDALLSVGAGMAAARRLSSASVTSASSPMLAGGPITMGSTKTGAAAGNSNVRTSFDSMTSPTSLDGMAPTLSRSSSSHTMAGNGGPASSLGLMGLGSGSTGPAVAMERLNAMVRQLDGQVTFLSEQVRSANRNKDELSDELVRVTVELEDLQKAASRVPGLEQELGLLKERHRAALEMLGERTEEVQELKADLSDVKEAYRDQINDLLAQLEILRRTNAQ</sequence>
<dbReference type="Pfam" id="PF12329">
    <property type="entry name" value="TMF_DNA_bd"/>
    <property type="match status" value="1"/>
</dbReference>
<feature type="region of interest" description="Disordered" evidence="5">
    <location>
        <begin position="1572"/>
        <end position="1616"/>
    </location>
</feature>
<feature type="coiled-coil region" evidence="4">
    <location>
        <begin position="1289"/>
        <end position="1366"/>
    </location>
</feature>
<feature type="compositionally biased region" description="Acidic residues" evidence="5">
    <location>
        <begin position="854"/>
        <end position="864"/>
    </location>
</feature>
<reference evidence="7" key="1">
    <citation type="submission" date="2021-07" db="EMBL/GenBank/DDBJ databases">
        <title>Draft genome of Mortierella alpina, strain LL118, isolated from an aspen leaf litter sample.</title>
        <authorList>
            <person name="Yang S."/>
            <person name="Vinatzer B.A."/>
        </authorList>
    </citation>
    <scope>NUCLEOTIDE SEQUENCE</scope>
    <source>
        <strain evidence="7">LL118</strain>
    </source>
</reference>
<keyword evidence="2" id="KW-0333">Golgi apparatus</keyword>
<feature type="compositionally biased region" description="Polar residues" evidence="5">
    <location>
        <begin position="1602"/>
        <end position="1611"/>
    </location>
</feature>
<accession>A0A9P8CYJ1</accession>
<feature type="compositionally biased region" description="Low complexity" evidence="5">
    <location>
        <begin position="769"/>
        <end position="795"/>
    </location>
</feature>
<feature type="compositionally biased region" description="Polar residues" evidence="5">
    <location>
        <begin position="1572"/>
        <end position="1594"/>
    </location>
</feature>
<dbReference type="Pfam" id="PF12325">
    <property type="entry name" value="TMF_TATA_bd"/>
    <property type="match status" value="1"/>
</dbReference>
<evidence type="ECO:0000256" key="5">
    <source>
        <dbReference type="SAM" id="MobiDB-lite"/>
    </source>
</evidence>
<dbReference type="InterPro" id="IPR022092">
    <property type="entry name" value="TMF_DNA-bd"/>
</dbReference>
<evidence type="ECO:0000313" key="8">
    <source>
        <dbReference type="Proteomes" id="UP000717515"/>
    </source>
</evidence>
<evidence type="ECO:0000313" key="7">
    <source>
        <dbReference type="EMBL" id="KAG9325688.1"/>
    </source>
</evidence>
<feature type="region of interest" description="Disordered" evidence="5">
    <location>
        <begin position="1403"/>
        <end position="1424"/>
    </location>
</feature>
<dbReference type="Gene3D" id="3.30.420.40">
    <property type="match status" value="1"/>
</dbReference>
<dbReference type="PANTHER" id="PTHR14187:SF5">
    <property type="entry name" value="HEAT SHOCK 70 KDA PROTEIN 12A"/>
    <property type="match status" value="1"/>
</dbReference>
<dbReference type="Proteomes" id="UP000717515">
    <property type="component" value="Unassembled WGS sequence"/>
</dbReference>
<dbReference type="InterPro" id="IPR043129">
    <property type="entry name" value="ATPase_NBD"/>
</dbReference>
<comment type="subcellular location">
    <subcellularLocation>
        <location evidence="1">Golgi apparatus</location>
    </subcellularLocation>
</comment>
<feature type="region of interest" description="Disordered" evidence="5">
    <location>
        <begin position="624"/>
        <end position="709"/>
    </location>
</feature>
<organism evidence="7 8">
    <name type="scientific">Mortierella alpina</name>
    <name type="common">Oleaginous fungus</name>
    <name type="synonym">Mortierella renispora</name>
    <dbReference type="NCBI Taxonomy" id="64518"/>
    <lineage>
        <taxon>Eukaryota</taxon>
        <taxon>Fungi</taxon>
        <taxon>Fungi incertae sedis</taxon>
        <taxon>Mucoromycota</taxon>
        <taxon>Mortierellomycotina</taxon>
        <taxon>Mortierellomycetes</taxon>
        <taxon>Mortierellales</taxon>
        <taxon>Mortierellaceae</taxon>
        <taxon>Mortierella</taxon>
    </lineage>
</organism>
<evidence type="ECO:0000256" key="4">
    <source>
        <dbReference type="SAM" id="Coils"/>
    </source>
</evidence>
<feature type="coiled-coil region" evidence="4">
    <location>
        <begin position="1710"/>
        <end position="1748"/>
    </location>
</feature>